<accession>A0ABQ9F3P6</accession>
<evidence type="ECO:0000256" key="2">
    <source>
        <dbReference type="ARBA" id="ARBA00022692"/>
    </source>
</evidence>
<comment type="caution">
    <text evidence="7">The sequence shown here is derived from an EMBL/GenBank/DDBJ whole genome shotgun (WGS) entry which is preliminary data.</text>
</comment>
<dbReference type="EMBL" id="JARBDR010000440">
    <property type="protein sequence ID" value="KAJ8311969.1"/>
    <property type="molecule type" value="Genomic_DNA"/>
</dbReference>
<feature type="transmembrane region" description="Helical" evidence="6">
    <location>
        <begin position="878"/>
        <end position="898"/>
    </location>
</feature>
<evidence type="ECO:0000256" key="4">
    <source>
        <dbReference type="ARBA" id="ARBA00023136"/>
    </source>
</evidence>
<organism evidence="7 8">
    <name type="scientific">Tegillarca granosa</name>
    <name type="common">Malaysian cockle</name>
    <name type="synonym">Anadara granosa</name>
    <dbReference type="NCBI Taxonomy" id="220873"/>
    <lineage>
        <taxon>Eukaryota</taxon>
        <taxon>Metazoa</taxon>
        <taxon>Spiralia</taxon>
        <taxon>Lophotrochozoa</taxon>
        <taxon>Mollusca</taxon>
        <taxon>Bivalvia</taxon>
        <taxon>Autobranchia</taxon>
        <taxon>Pteriomorphia</taxon>
        <taxon>Arcoida</taxon>
        <taxon>Arcoidea</taxon>
        <taxon>Arcidae</taxon>
        <taxon>Tegillarca</taxon>
    </lineage>
</organism>
<dbReference type="Pfam" id="PF14724">
    <property type="entry name" value="mit_SMPDase"/>
    <property type="match status" value="3"/>
</dbReference>
<evidence type="ECO:0000256" key="1">
    <source>
        <dbReference type="ARBA" id="ARBA00004167"/>
    </source>
</evidence>
<evidence type="ECO:0000313" key="7">
    <source>
        <dbReference type="EMBL" id="KAJ8311969.1"/>
    </source>
</evidence>
<protein>
    <recommendedName>
        <fullName evidence="9">Sphingomyelin phosphodiesterase 4</fullName>
    </recommendedName>
</protein>
<proteinExistence type="predicted"/>
<keyword evidence="2 6" id="KW-0812">Transmembrane</keyword>
<dbReference type="Proteomes" id="UP001217089">
    <property type="component" value="Unassembled WGS sequence"/>
</dbReference>
<sequence>MGRLQTAFSRPIQYRCIEIENIISSTGTKELRNVLPLILENLFGFGSETGWGLDLLSQSANPHEFEAVRRLLSPEGTLLNLIYNLNTDIYLSYEFPINCIPSPTRHVIEEGGLPVFYLNKLQSQNYGRPIIALNAFEYYLFHFAYSLVNPHWQKQGYNWNNLSDCLYPCLLDDYLNYFLPLNKNSLPPMPHVPSPVRSPVVHSSMSSMKSSSPSNTTPPKARSSHLGLLKASFMAAQKQHTQSSPVLGQGEAETWRSETLVQVLSEFWLNQNPVEVERQSVISHNAMESVLPSNNHVRLVRVLVKHIHRFVNTVPHSIVTSPYQSHLPSPLDEFKKSIIPQIIQKKLYTFLRHGFDRWPLDCSFRLMLETWLSYIQPWRYSTSSSTSTDHRDRLTGRRDSQDMSDNKTGITAIDDGSNVEIQRSIEQGITAVDDGSNVEIQRSIEQGITAVDDGSNVEIQRSIEQGITAVDDGSNVGIQRSIDQGITAIDDGSNLLNLAVHTFYQNVILFYFIEDNLLFYTVLFREFIVRVFRMDLASLKNAGMLFRVAKVCIIIEYVLSLPNLPNMLQRAERDLCSSLFRPGRVTSPHDLGGSYLSPETNLNLHTQISELEKPGFQYVLLFGVETIQDIRQVLKQVQNNKVILTSQQSISQKPVRKGFASFFDFSGMFDDKGFGDMTSSEVKKLQSYLDTITSNLCRIFEIPPPDNEMMGSFTSGVDQSSLLGQSAFFGDQGLPDCSDTEDGMQLSPLGRYQIINRLRRFDISYHGDPDLQPVRSFENGTLVRILYHFCSFINTQFRDQIFDLYEREDLIGGLAKVYLAPPIETDPSMRRSPMSKKVQQQLEMPRLSLRFLANYHILTYIGLLYLFLRFMWGFGNVGYIFFLLFCVFVYGLVKALMLPKEHVS</sequence>
<dbReference type="InterPro" id="IPR024129">
    <property type="entry name" value="Sphingomy_SMPD4"/>
</dbReference>
<evidence type="ECO:0000256" key="5">
    <source>
        <dbReference type="SAM" id="MobiDB-lite"/>
    </source>
</evidence>
<gene>
    <name evidence="7" type="ORF">KUTeg_009342</name>
</gene>
<evidence type="ECO:0000256" key="3">
    <source>
        <dbReference type="ARBA" id="ARBA00022989"/>
    </source>
</evidence>
<feature type="region of interest" description="Disordered" evidence="5">
    <location>
        <begin position="381"/>
        <end position="408"/>
    </location>
</feature>
<evidence type="ECO:0008006" key="9">
    <source>
        <dbReference type="Google" id="ProtNLM"/>
    </source>
</evidence>
<feature type="compositionally biased region" description="Low complexity" evidence="5">
    <location>
        <begin position="194"/>
        <end position="214"/>
    </location>
</feature>
<reference evidence="7 8" key="1">
    <citation type="submission" date="2022-12" db="EMBL/GenBank/DDBJ databases">
        <title>Chromosome-level genome of Tegillarca granosa.</title>
        <authorList>
            <person name="Kim J."/>
        </authorList>
    </citation>
    <scope>NUCLEOTIDE SEQUENCE [LARGE SCALE GENOMIC DNA]</scope>
    <source>
        <strain evidence="7">Teg-2019</strain>
        <tissue evidence="7">Adductor muscle</tissue>
    </source>
</reference>
<dbReference type="PANTHER" id="PTHR12988">
    <property type="entry name" value="SPHINGOMYELIN PHOSPHODIESTERASE 4"/>
    <property type="match status" value="1"/>
</dbReference>
<dbReference type="PANTHER" id="PTHR12988:SF6">
    <property type="entry name" value="SPHINGOMYELIN PHOSPHODIESTERASE 4"/>
    <property type="match status" value="1"/>
</dbReference>
<evidence type="ECO:0000313" key="8">
    <source>
        <dbReference type="Proteomes" id="UP001217089"/>
    </source>
</evidence>
<feature type="transmembrane region" description="Helical" evidence="6">
    <location>
        <begin position="851"/>
        <end position="872"/>
    </location>
</feature>
<name>A0ABQ9F3P6_TEGGR</name>
<evidence type="ECO:0000256" key="6">
    <source>
        <dbReference type="SAM" id="Phobius"/>
    </source>
</evidence>
<feature type="region of interest" description="Disordered" evidence="5">
    <location>
        <begin position="190"/>
        <end position="223"/>
    </location>
</feature>
<comment type="subcellular location">
    <subcellularLocation>
        <location evidence="1">Membrane</location>
        <topology evidence="1">Single-pass membrane protein</topology>
    </subcellularLocation>
</comment>
<feature type="compositionally biased region" description="Basic and acidic residues" evidence="5">
    <location>
        <begin position="388"/>
        <end position="405"/>
    </location>
</feature>
<keyword evidence="3 6" id="KW-1133">Transmembrane helix</keyword>
<keyword evidence="4 6" id="KW-0472">Membrane</keyword>
<keyword evidence="8" id="KW-1185">Reference proteome</keyword>